<accession>A0AA88S336</accession>
<organism evidence="2 3">
    <name type="scientific">Channa striata</name>
    <name type="common">Snakehead murrel</name>
    <name type="synonym">Ophicephalus striatus</name>
    <dbReference type="NCBI Taxonomy" id="64152"/>
    <lineage>
        <taxon>Eukaryota</taxon>
        <taxon>Metazoa</taxon>
        <taxon>Chordata</taxon>
        <taxon>Craniata</taxon>
        <taxon>Vertebrata</taxon>
        <taxon>Euteleostomi</taxon>
        <taxon>Actinopterygii</taxon>
        <taxon>Neopterygii</taxon>
        <taxon>Teleostei</taxon>
        <taxon>Neoteleostei</taxon>
        <taxon>Acanthomorphata</taxon>
        <taxon>Anabantaria</taxon>
        <taxon>Anabantiformes</taxon>
        <taxon>Channoidei</taxon>
        <taxon>Channidae</taxon>
        <taxon>Channa</taxon>
    </lineage>
</organism>
<proteinExistence type="predicted"/>
<evidence type="ECO:0000313" key="3">
    <source>
        <dbReference type="Proteomes" id="UP001187415"/>
    </source>
</evidence>
<comment type="caution">
    <text evidence="2">The sequence shown here is derived from an EMBL/GenBank/DDBJ whole genome shotgun (WGS) entry which is preliminary data.</text>
</comment>
<reference evidence="2" key="1">
    <citation type="submission" date="2023-07" db="EMBL/GenBank/DDBJ databases">
        <title>Chromosome-level Genome Assembly of Striped Snakehead (Channa striata).</title>
        <authorList>
            <person name="Liu H."/>
        </authorList>
    </citation>
    <scope>NUCLEOTIDE SEQUENCE</scope>
    <source>
        <strain evidence="2">Gz</strain>
        <tissue evidence="2">Muscle</tissue>
    </source>
</reference>
<name>A0AA88S336_CHASR</name>
<evidence type="ECO:0000256" key="1">
    <source>
        <dbReference type="SAM" id="MobiDB-lite"/>
    </source>
</evidence>
<keyword evidence="3" id="KW-1185">Reference proteome</keyword>
<dbReference type="EMBL" id="JAUPFM010000016">
    <property type="protein sequence ID" value="KAK2826808.1"/>
    <property type="molecule type" value="Genomic_DNA"/>
</dbReference>
<protein>
    <submittedName>
        <fullName evidence="2">Uncharacterized protein</fullName>
    </submittedName>
</protein>
<gene>
    <name evidence="2" type="ORF">Q5P01_021022</name>
</gene>
<dbReference type="AlphaFoldDB" id="A0AA88S336"/>
<dbReference type="Proteomes" id="UP001187415">
    <property type="component" value="Unassembled WGS sequence"/>
</dbReference>
<feature type="compositionally biased region" description="Polar residues" evidence="1">
    <location>
        <begin position="70"/>
        <end position="85"/>
    </location>
</feature>
<feature type="region of interest" description="Disordered" evidence="1">
    <location>
        <begin position="1"/>
        <end position="103"/>
    </location>
</feature>
<evidence type="ECO:0000313" key="2">
    <source>
        <dbReference type="EMBL" id="KAK2826808.1"/>
    </source>
</evidence>
<sequence length="103" mass="11189">MNPTTGRATVDFSCRYKAPNSPNPPAPSSCVVAMVNSRQDAHGHTPAASSIQSKTISVETRQDLEPAARSRTTAMPQCENTSTESHNYEPLSRNTEESLSHME</sequence>
<feature type="compositionally biased region" description="Polar residues" evidence="1">
    <location>
        <begin position="47"/>
        <end position="59"/>
    </location>
</feature>
<feature type="compositionally biased region" description="Basic and acidic residues" evidence="1">
    <location>
        <begin position="94"/>
        <end position="103"/>
    </location>
</feature>